<gene>
    <name evidence="1" type="ORF">PGLA1383_LOCUS6161</name>
</gene>
<organism evidence="1 2">
    <name type="scientific">Polarella glacialis</name>
    <name type="common">Dinoflagellate</name>
    <dbReference type="NCBI Taxonomy" id="89957"/>
    <lineage>
        <taxon>Eukaryota</taxon>
        <taxon>Sar</taxon>
        <taxon>Alveolata</taxon>
        <taxon>Dinophyceae</taxon>
        <taxon>Suessiales</taxon>
        <taxon>Suessiaceae</taxon>
        <taxon>Polarella</taxon>
    </lineage>
</organism>
<dbReference type="AlphaFoldDB" id="A0A813DHE2"/>
<name>A0A813DHE2_POLGL</name>
<evidence type="ECO:0000313" key="2">
    <source>
        <dbReference type="Proteomes" id="UP000654075"/>
    </source>
</evidence>
<protein>
    <submittedName>
        <fullName evidence="1">Uncharacterized protein</fullName>
    </submittedName>
</protein>
<accession>A0A813DHE2</accession>
<sequence length="145" mass="16657">MYGLQDQDKTTVALDSFYEFRRGHLPLAEYAQEFDHRYESSEDEAGLHMNDIGKAYFFLRGSGLGDKVVDDIKLQMLGDMSQYKEIRSLVLKLALANDKDKESLNIYQDSSDFIYKLRLDEASGIYSGSWHDPTSGIQRPRLKSM</sequence>
<keyword evidence="2" id="KW-1185">Reference proteome</keyword>
<reference evidence="1" key="1">
    <citation type="submission" date="2021-02" db="EMBL/GenBank/DDBJ databases">
        <authorList>
            <person name="Dougan E. K."/>
            <person name="Rhodes N."/>
            <person name="Thang M."/>
            <person name="Chan C."/>
        </authorList>
    </citation>
    <scope>NUCLEOTIDE SEQUENCE</scope>
</reference>
<dbReference type="OrthoDB" id="448655at2759"/>
<dbReference type="Proteomes" id="UP000654075">
    <property type="component" value="Unassembled WGS sequence"/>
</dbReference>
<evidence type="ECO:0000313" key="1">
    <source>
        <dbReference type="EMBL" id="CAE8587321.1"/>
    </source>
</evidence>
<dbReference type="EMBL" id="CAJNNV010002515">
    <property type="protein sequence ID" value="CAE8587321.1"/>
    <property type="molecule type" value="Genomic_DNA"/>
</dbReference>
<proteinExistence type="predicted"/>
<comment type="caution">
    <text evidence="1">The sequence shown here is derived from an EMBL/GenBank/DDBJ whole genome shotgun (WGS) entry which is preliminary data.</text>
</comment>